<evidence type="ECO:0000256" key="9">
    <source>
        <dbReference type="ARBA" id="ARBA00049578"/>
    </source>
</evidence>
<evidence type="ECO:0000256" key="6">
    <source>
        <dbReference type="ARBA" id="ARBA00032722"/>
    </source>
</evidence>
<dbReference type="SUPFAM" id="SSF46548">
    <property type="entry name" value="alpha-helical ferredoxin"/>
    <property type="match status" value="1"/>
</dbReference>
<dbReference type="eggNOG" id="COG0493">
    <property type="taxonomic scope" value="Bacteria"/>
</dbReference>
<dbReference type="AlphaFoldDB" id="A0A081K768"/>
<evidence type="ECO:0000256" key="5">
    <source>
        <dbReference type="ARBA" id="ARBA00030119"/>
    </source>
</evidence>
<comment type="subunit">
    <text evidence="10">Heterotetramer of 2 PreA and 2 PreT subunits.</text>
</comment>
<accession>A0A081K768</accession>
<evidence type="ECO:0000256" key="10">
    <source>
        <dbReference type="ARBA" id="ARBA00049714"/>
    </source>
</evidence>
<comment type="catalytic activity">
    <reaction evidence="7">
        <text>5,6-dihydrothymine + NAD(+) = thymine + NADH + H(+)</text>
        <dbReference type="Rhea" id="RHEA:28791"/>
        <dbReference type="ChEBI" id="CHEBI:15378"/>
        <dbReference type="ChEBI" id="CHEBI:17821"/>
        <dbReference type="ChEBI" id="CHEBI:27468"/>
        <dbReference type="ChEBI" id="CHEBI:57540"/>
        <dbReference type="ChEBI" id="CHEBI:57945"/>
        <dbReference type="EC" id="1.3.1.1"/>
    </reaction>
</comment>
<evidence type="ECO:0000256" key="11">
    <source>
        <dbReference type="ARBA" id="ARBA00049728"/>
    </source>
</evidence>
<dbReference type="Proteomes" id="UP000027997">
    <property type="component" value="Unassembled WGS sequence"/>
</dbReference>
<dbReference type="InterPro" id="IPR017896">
    <property type="entry name" value="4Fe4S_Fe-S-bd"/>
</dbReference>
<dbReference type="Pfam" id="PF07992">
    <property type="entry name" value="Pyr_redox_2"/>
    <property type="match status" value="1"/>
</dbReference>
<comment type="catalytic activity">
    <reaction evidence="8">
        <text>5,6-dihydrouracil + NAD(+) = uracil + NADH + H(+)</text>
        <dbReference type="Rhea" id="RHEA:20189"/>
        <dbReference type="ChEBI" id="CHEBI:15378"/>
        <dbReference type="ChEBI" id="CHEBI:15901"/>
        <dbReference type="ChEBI" id="CHEBI:17568"/>
        <dbReference type="ChEBI" id="CHEBI:57540"/>
        <dbReference type="ChEBI" id="CHEBI:57945"/>
        <dbReference type="EC" id="1.3.1.1"/>
    </reaction>
</comment>
<evidence type="ECO:0000313" key="13">
    <source>
        <dbReference type="EMBL" id="KEI69994.1"/>
    </source>
</evidence>
<organism evidence="13 14">
    <name type="scientific">Endozoicomonas elysicola</name>
    <dbReference type="NCBI Taxonomy" id="305900"/>
    <lineage>
        <taxon>Bacteria</taxon>
        <taxon>Pseudomonadati</taxon>
        <taxon>Pseudomonadota</taxon>
        <taxon>Gammaproteobacteria</taxon>
        <taxon>Oceanospirillales</taxon>
        <taxon>Endozoicomonadaceae</taxon>
        <taxon>Endozoicomonas</taxon>
    </lineage>
</organism>
<comment type="function">
    <text evidence="9">Involved in pyrimidine base degradation. Catalyzes physiologically the reduction of uracil to 5,6-dihydrouracil (DHU) by using NADH as a specific cosubstrate. It also catalyzes the reverse reaction and the reduction of thymine to 5,6-dihydrothymine (DHT).</text>
</comment>
<keyword evidence="14" id="KW-1185">Reference proteome</keyword>
<reference evidence="13 14" key="1">
    <citation type="submission" date="2014-06" db="EMBL/GenBank/DDBJ databases">
        <title>Whole Genome Sequences of Three Symbiotic Endozoicomonas Bacteria.</title>
        <authorList>
            <person name="Neave M.J."/>
            <person name="Apprill A."/>
            <person name="Voolstra C.R."/>
        </authorList>
    </citation>
    <scope>NUCLEOTIDE SEQUENCE [LARGE SCALE GENOMIC DNA]</scope>
    <source>
        <strain evidence="13 14">DSM 22380</strain>
    </source>
</reference>
<feature type="domain" description="4Fe-4S ferredoxin-type" evidence="12">
    <location>
        <begin position="30"/>
        <end position="63"/>
    </location>
</feature>
<dbReference type="PROSITE" id="PS51379">
    <property type="entry name" value="4FE4S_FER_2"/>
    <property type="match status" value="1"/>
</dbReference>
<dbReference type="PANTHER" id="PTHR43073">
    <property type="entry name" value="DIHYDROPYRIMIDINE DEHYDROGENASE [NADP(+)]"/>
    <property type="match status" value="1"/>
</dbReference>
<comment type="caution">
    <text evidence="13">The sequence shown here is derived from an EMBL/GenBank/DDBJ whole genome shotgun (WGS) entry which is preliminary data.</text>
</comment>
<evidence type="ECO:0000259" key="12">
    <source>
        <dbReference type="PROSITE" id="PS51379"/>
    </source>
</evidence>
<dbReference type="GO" id="GO:0051536">
    <property type="term" value="F:iron-sulfur cluster binding"/>
    <property type="evidence" value="ECO:0007669"/>
    <property type="project" value="InterPro"/>
</dbReference>
<dbReference type="PRINTS" id="PR00419">
    <property type="entry name" value="ADXRDTASE"/>
</dbReference>
<dbReference type="STRING" id="305900.GV64_03850"/>
<dbReference type="PANTHER" id="PTHR43073:SF2">
    <property type="entry name" value="DIHYDROPYRIMIDINE DEHYDROGENASE [NADP(+)]"/>
    <property type="match status" value="1"/>
</dbReference>
<gene>
    <name evidence="13" type="ORF">GV64_03850</name>
</gene>
<dbReference type="GO" id="GO:0004159">
    <property type="term" value="F:dihydropyrimidine dehydrogenase (NAD+) activity"/>
    <property type="evidence" value="ECO:0007669"/>
    <property type="project" value="UniProtKB-EC"/>
</dbReference>
<evidence type="ECO:0000256" key="3">
    <source>
        <dbReference type="ARBA" id="ARBA00022643"/>
    </source>
</evidence>
<dbReference type="Gene3D" id="1.10.1060.10">
    <property type="entry name" value="Alpha-helical ferredoxin"/>
    <property type="match status" value="1"/>
</dbReference>
<sequence length="452" mass="48845">MNRPDIHSGRLSAEEYCRNFADIKPALSNYEAHIEANRCLYCEAAPCIPACPTGINIPSFINRIATNNIDGAAQAILDANILGGSCARVCPTEILCEQACVRNHEPECKAVTIGRLQRYAIDNRQADDHPFTRLPDTGKTIAVVGSGPAGLACAHHLAREGHNITLFDAWEKPGGLNEYGIASYKLVDSYARQEVDFVMEIGGIKQESSFRLGQSISLDQLRKQFSAVFLGLGLGGCNTLGLEGEQVAGVEDALSAISRLRQCNDLSQLPVGKRIVVIGGGNTAIDIACQCKRLGAEEVTIAYRRGSQWMSATPHEQAFARDNGVRILSWVQPSSLLTEDGRVTGINLEKTTLDVNDNLQGTGEITTIPIDTLYKAIGQNFLADCFANANESPELNGSRIATDKNFRTSLSNVWAGGDCIDKDPDLTVHAVEHGKQAAHAIHQYLQGDIENG</sequence>
<evidence type="ECO:0000256" key="7">
    <source>
        <dbReference type="ARBA" id="ARBA00047685"/>
    </source>
</evidence>
<dbReference type="SUPFAM" id="SSF51971">
    <property type="entry name" value="Nucleotide-binding domain"/>
    <property type="match status" value="1"/>
</dbReference>
<evidence type="ECO:0000256" key="2">
    <source>
        <dbReference type="ARBA" id="ARBA00022630"/>
    </source>
</evidence>
<keyword evidence="2" id="KW-0285">Flavoprotein</keyword>
<keyword evidence="3" id="KW-0288">FMN</keyword>
<keyword evidence="4" id="KW-0560">Oxidoreductase</keyword>
<name>A0A081K768_9GAMM</name>
<evidence type="ECO:0000313" key="14">
    <source>
        <dbReference type="Proteomes" id="UP000027997"/>
    </source>
</evidence>
<dbReference type="InterPro" id="IPR036188">
    <property type="entry name" value="FAD/NAD-bd_sf"/>
</dbReference>
<dbReference type="InterPro" id="IPR023753">
    <property type="entry name" value="FAD/NAD-binding_dom"/>
</dbReference>
<dbReference type="InterPro" id="IPR009051">
    <property type="entry name" value="Helical_ferredxn"/>
</dbReference>
<evidence type="ECO:0000256" key="8">
    <source>
        <dbReference type="ARBA" id="ARBA00048792"/>
    </source>
</evidence>
<dbReference type="Pfam" id="PF14691">
    <property type="entry name" value="Fer4_20"/>
    <property type="match status" value="1"/>
</dbReference>
<dbReference type="RefSeq" id="WP_020584282.1">
    <property type="nucleotide sequence ID" value="NZ_JOJP01000001.1"/>
</dbReference>
<dbReference type="EC" id="1.3.1.1" evidence="11"/>
<dbReference type="EMBL" id="JOJP01000001">
    <property type="protein sequence ID" value="KEI69994.1"/>
    <property type="molecule type" value="Genomic_DNA"/>
</dbReference>
<evidence type="ECO:0000256" key="1">
    <source>
        <dbReference type="ARBA" id="ARBA00001917"/>
    </source>
</evidence>
<dbReference type="InterPro" id="IPR028261">
    <property type="entry name" value="DPD_II"/>
</dbReference>
<protein>
    <recommendedName>
        <fullName evidence="11">dihydrouracil dehydrogenase (NAD(+))</fullName>
        <ecNumber evidence="11">1.3.1.1</ecNumber>
    </recommendedName>
    <alternativeName>
        <fullName evidence="6">Dihydrothymine dehydrogenase</fullName>
    </alternativeName>
    <alternativeName>
        <fullName evidence="5">Dihydrouracil dehydrogenase</fullName>
    </alternativeName>
</protein>
<dbReference type="Gene3D" id="3.50.50.60">
    <property type="entry name" value="FAD/NAD(P)-binding domain"/>
    <property type="match status" value="2"/>
</dbReference>
<evidence type="ECO:0000256" key="4">
    <source>
        <dbReference type="ARBA" id="ARBA00023002"/>
    </source>
</evidence>
<comment type="cofactor">
    <cofactor evidence="1">
        <name>FMN</name>
        <dbReference type="ChEBI" id="CHEBI:58210"/>
    </cofactor>
</comment>
<proteinExistence type="predicted"/>